<evidence type="ECO:0000313" key="11">
    <source>
        <dbReference type="EMBL" id="QXE22143.1"/>
    </source>
</evidence>
<dbReference type="PROSITE" id="PS50011">
    <property type="entry name" value="PROTEIN_KINASE_DOM"/>
    <property type="match status" value="1"/>
</dbReference>
<keyword evidence="12" id="KW-1185">Reference proteome</keyword>
<evidence type="ECO:0000256" key="3">
    <source>
        <dbReference type="ARBA" id="ARBA00022679"/>
    </source>
</evidence>
<dbReference type="Proteomes" id="UP000683511">
    <property type="component" value="Chromosome"/>
</dbReference>
<dbReference type="CDD" id="cd14014">
    <property type="entry name" value="STKc_PknB_like"/>
    <property type="match status" value="1"/>
</dbReference>
<evidence type="ECO:0000259" key="10">
    <source>
        <dbReference type="PROSITE" id="PS50011"/>
    </source>
</evidence>
<dbReference type="PANTHER" id="PTHR24363:SF0">
    <property type="entry name" value="SERINE_THREONINE KINASE LIKE DOMAIN CONTAINING 1"/>
    <property type="match status" value="1"/>
</dbReference>
<feature type="binding site" evidence="9">
    <location>
        <position position="43"/>
    </location>
    <ligand>
        <name>ATP</name>
        <dbReference type="ChEBI" id="CHEBI:30616"/>
    </ligand>
</feature>
<comment type="catalytic activity">
    <reaction evidence="8">
        <text>L-seryl-[protein] + ATP = O-phospho-L-seryl-[protein] + ADP + H(+)</text>
        <dbReference type="Rhea" id="RHEA:17989"/>
        <dbReference type="Rhea" id="RHEA-COMP:9863"/>
        <dbReference type="Rhea" id="RHEA-COMP:11604"/>
        <dbReference type="ChEBI" id="CHEBI:15378"/>
        <dbReference type="ChEBI" id="CHEBI:29999"/>
        <dbReference type="ChEBI" id="CHEBI:30616"/>
        <dbReference type="ChEBI" id="CHEBI:83421"/>
        <dbReference type="ChEBI" id="CHEBI:456216"/>
        <dbReference type="EC" id="2.7.11.1"/>
    </reaction>
</comment>
<name>A0A975T4R3_9NOST</name>
<dbReference type="SUPFAM" id="SSF56112">
    <property type="entry name" value="Protein kinase-like (PK-like)"/>
    <property type="match status" value="1"/>
</dbReference>
<evidence type="ECO:0000256" key="6">
    <source>
        <dbReference type="ARBA" id="ARBA00022840"/>
    </source>
</evidence>
<evidence type="ECO:0000256" key="9">
    <source>
        <dbReference type="PROSITE-ProRule" id="PRU10141"/>
    </source>
</evidence>
<sequence length="333" mass="38200">MCGSKLLFRGCYQILRVLGRGGFGITFLAQNMVLPGQPLCVIKQLCPKITNDKIWRRACQRFEIEAKTLAQLGSHAQIPMLIDYFEGNGELYLVQEYIPGYTLAREVRKNGVKTELEVKNFLREVLPVLNYLHQQHVIHRDIKPQNLLRCEEDQRIVLIDFGAVKEKLVQNSSHSSHLASTNFIGTMGFAPPEQLSLRPVYASDIYALGITCIYLLTGRGPLDFDYNLNTGELFWQQSVRVSSDFARILDKMVKASLHERFKSAHEVMVALDWENSWYKLNSCLTNQPCSHTNLQVQETSSEYMSPATRTALAIRSRRTRHKKYRSFSNFHPL</sequence>
<dbReference type="SMART" id="SM00220">
    <property type="entry name" value="S_TKc"/>
    <property type="match status" value="1"/>
</dbReference>
<comment type="catalytic activity">
    <reaction evidence="7">
        <text>L-threonyl-[protein] + ATP = O-phospho-L-threonyl-[protein] + ADP + H(+)</text>
        <dbReference type="Rhea" id="RHEA:46608"/>
        <dbReference type="Rhea" id="RHEA-COMP:11060"/>
        <dbReference type="Rhea" id="RHEA-COMP:11605"/>
        <dbReference type="ChEBI" id="CHEBI:15378"/>
        <dbReference type="ChEBI" id="CHEBI:30013"/>
        <dbReference type="ChEBI" id="CHEBI:30616"/>
        <dbReference type="ChEBI" id="CHEBI:61977"/>
        <dbReference type="ChEBI" id="CHEBI:456216"/>
        <dbReference type="EC" id="2.7.11.1"/>
    </reaction>
</comment>
<keyword evidence="5 11" id="KW-0418">Kinase</keyword>
<proteinExistence type="predicted"/>
<keyword evidence="6 9" id="KW-0067">ATP-binding</keyword>
<accession>A0A975T4R3</accession>
<dbReference type="AlphaFoldDB" id="A0A975T4R3"/>
<protein>
    <recommendedName>
        <fullName evidence="1">non-specific serine/threonine protein kinase</fullName>
        <ecNumber evidence="1">2.7.11.1</ecNumber>
    </recommendedName>
</protein>
<dbReference type="InterPro" id="IPR000719">
    <property type="entry name" value="Prot_kinase_dom"/>
</dbReference>
<dbReference type="Gene3D" id="1.10.510.10">
    <property type="entry name" value="Transferase(Phosphotransferase) domain 1"/>
    <property type="match status" value="1"/>
</dbReference>
<dbReference type="PROSITE" id="PS00107">
    <property type="entry name" value="PROTEIN_KINASE_ATP"/>
    <property type="match status" value="1"/>
</dbReference>
<dbReference type="GO" id="GO:0005524">
    <property type="term" value="F:ATP binding"/>
    <property type="evidence" value="ECO:0007669"/>
    <property type="project" value="UniProtKB-UniRule"/>
</dbReference>
<dbReference type="GO" id="GO:0004674">
    <property type="term" value="F:protein serine/threonine kinase activity"/>
    <property type="evidence" value="ECO:0007669"/>
    <property type="project" value="UniProtKB-KW"/>
</dbReference>
<dbReference type="InterPro" id="IPR017441">
    <property type="entry name" value="Protein_kinase_ATP_BS"/>
</dbReference>
<evidence type="ECO:0000313" key="12">
    <source>
        <dbReference type="Proteomes" id="UP000683511"/>
    </source>
</evidence>
<dbReference type="KEGG" id="rsin:B6N60_00824"/>
<evidence type="ECO:0000256" key="1">
    <source>
        <dbReference type="ARBA" id="ARBA00012513"/>
    </source>
</evidence>
<organism evidence="11 12">
    <name type="scientific">Richelia sinica FACHB-800</name>
    <dbReference type="NCBI Taxonomy" id="1357546"/>
    <lineage>
        <taxon>Bacteria</taxon>
        <taxon>Bacillati</taxon>
        <taxon>Cyanobacteriota</taxon>
        <taxon>Cyanophyceae</taxon>
        <taxon>Nostocales</taxon>
        <taxon>Nostocaceae</taxon>
        <taxon>Richelia</taxon>
    </lineage>
</organism>
<evidence type="ECO:0000256" key="4">
    <source>
        <dbReference type="ARBA" id="ARBA00022741"/>
    </source>
</evidence>
<keyword evidence="2 11" id="KW-0723">Serine/threonine-protein kinase</keyword>
<reference evidence="11" key="1">
    <citation type="submission" date="2017-04" db="EMBL/GenBank/DDBJ databases">
        <title>Genome deletions in a multicellular cyanobacterial endosymbiont for morphological adaptation in marine diatoms.</title>
        <authorList>
            <person name="Wang Y."/>
            <person name="Gao H."/>
            <person name="Li R."/>
            <person name="Xu X."/>
        </authorList>
    </citation>
    <scope>NUCLEOTIDE SEQUENCE</scope>
    <source>
        <strain evidence="11">FACHB 800</strain>
    </source>
</reference>
<dbReference type="EMBL" id="CP021056">
    <property type="protein sequence ID" value="QXE22143.1"/>
    <property type="molecule type" value="Genomic_DNA"/>
</dbReference>
<dbReference type="InterPro" id="IPR011009">
    <property type="entry name" value="Kinase-like_dom_sf"/>
</dbReference>
<dbReference type="PANTHER" id="PTHR24363">
    <property type="entry name" value="SERINE/THREONINE PROTEIN KINASE"/>
    <property type="match status" value="1"/>
</dbReference>
<evidence type="ECO:0000256" key="7">
    <source>
        <dbReference type="ARBA" id="ARBA00047899"/>
    </source>
</evidence>
<feature type="domain" description="Protein kinase" evidence="10">
    <location>
        <begin position="12"/>
        <end position="278"/>
    </location>
</feature>
<evidence type="ECO:0000256" key="2">
    <source>
        <dbReference type="ARBA" id="ARBA00022527"/>
    </source>
</evidence>
<dbReference type="EC" id="2.7.11.1" evidence="1"/>
<evidence type="ECO:0000256" key="5">
    <source>
        <dbReference type="ARBA" id="ARBA00022777"/>
    </source>
</evidence>
<dbReference type="Pfam" id="PF00069">
    <property type="entry name" value="Pkinase"/>
    <property type="match status" value="1"/>
</dbReference>
<keyword evidence="4 9" id="KW-0547">Nucleotide-binding</keyword>
<keyword evidence="3" id="KW-0808">Transferase</keyword>
<gene>
    <name evidence="11" type="ORF">B6N60_00824</name>
</gene>
<evidence type="ECO:0000256" key="8">
    <source>
        <dbReference type="ARBA" id="ARBA00048679"/>
    </source>
</evidence>